<evidence type="ECO:0000313" key="9">
    <source>
        <dbReference type="Proteomes" id="UP000494040"/>
    </source>
</evidence>
<feature type="transmembrane region" description="Helical" evidence="6">
    <location>
        <begin position="407"/>
        <end position="428"/>
    </location>
</feature>
<accession>A0A8I6R7E7</accession>
<feature type="domain" description="Ammonium transporter AmtB-like" evidence="7">
    <location>
        <begin position="43"/>
        <end position="430"/>
    </location>
</feature>
<dbReference type="GO" id="GO:0008519">
    <property type="term" value="F:ammonium channel activity"/>
    <property type="evidence" value="ECO:0007669"/>
    <property type="project" value="InterPro"/>
</dbReference>
<dbReference type="PANTHER" id="PTHR11730:SF60">
    <property type="entry name" value="RH50, ISOFORM D"/>
    <property type="match status" value="1"/>
</dbReference>
<comment type="similarity">
    <text evidence="2">Belongs to the ammonium transporter (TC 2.A.49) family. Rh subfamily.</text>
</comment>
<dbReference type="RefSeq" id="XP_014239863.1">
    <property type="nucleotide sequence ID" value="XM_014384377.1"/>
</dbReference>
<dbReference type="PRINTS" id="PR00342">
    <property type="entry name" value="RHESUSRHD"/>
</dbReference>
<comment type="subcellular location">
    <subcellularLocation>
        <location evidence="1">Membrane</location>
        <topology evidence="1">Multi-pass membrane protein</topology>
    </subcellularLocation>
</comment>
<evidence type="ECO:0000256" key="5">
    <source>
        <dbReference type="ARBA" id="ARBA00023136"/>
    </source>
</evidence>
<evidence type="ECO:0000256" key="3">
    <source>
        <dbReference type="ARBA" id="ARBA00022692"/>
    </source>
</evidence>
<keyword evidence="9" id="KW-1185">Reference proteome</keyword>
<evidence type="ECO:0000256" key="2">
    <source>
        <dbReference type="ARBA" id="ARBA00011036"/>
    </source>
</evidence>
<reference evidence="8" key="1">
    <citation type="submission" date="2022-01" db="UniProtKB">
        <authorList>
            <consortium name="EnsemblMetazoa"/>
        </authorList>
    </citation>
    <scope>IDENTIFICATION</scope>
</reference>
<dbReference type="OMA" id="WQIAMVI"/>
<sequence>MTKLDKKFGLVILAFQLAMIICFAKITTYNDDDEAKNCTTPNYQNKMNHYYSMFQDVQIMILVGFGMLMTFLKKYCYSGVSLNFLISAVTFQYAIICSRIEGPVKINIETLDLSVPIFYVLSDRTFLNFFYFTLVDADVLTAAILISLGAVLGKVTPLQILLMVIVETPILVGNKYFSNLLQVVDVGGSITIHTFGTYFGLAVSRIISKPKNTKLELSSYNSDMFSIIGALFLWVFWPSFNSISSSSDKAYERAILNTYLSLTASCIICFALSSLTDVKYKFNMNHVQNATLAGGVAIGTVADLKIPPWTSILIGSIAGAICVIGFVYIQPWLLKYCSLHDTCGINNLHGMTSILAAVVAAITAGQASKELYGDEFEVLFPAMGSHGNNGILDATNRTAGMQAAYQILVLVLTLMIAITGGSIAGILIKLGTQVVGYVPDEFIYDDNFLFSDVDDNESSFNKRISAVNIISESIN</sequence>
<dbReference type="RefSeq" id="XP_014239864.1">
    <property type="nucleotide sequence ID" value="XM_014384378.1"/>
</dbReference>
<dbReference type="KEGG" id="clec:106661152"/>
<dbReference type="SUPFAM" id="SSF111352">
    <property type="entry name" value="Ammonium transporter"/>
    <property type="match status" value="1"/>
</dbReference>
<proteinExistence type="inferred from homology"/>
<evidence type="ECO:0000313" key="8">
    <source>
        <dbReference type="EnsemblMetazoa" id="XP_014239864.1"/>
    </source>
</evidence>
<keyword evidence="4 6" id="KW-1133">Transmembrane helix</keyword>
<dbReference type="GO" id="GO:0005886">
    <property type="term" value="C:plasma membrane"/>
    <property type="evidence" value="ECO:0007669"/>
    <property type="project" value="InterPro"/>
</dbReference>
<evidence type="ECO:0000259" key="7">
    <source>
        <dbReference type="Pfam" id="PF00909"/>
    </source>
</evidence>
<evidence type="ECO:0000256" key="6">
    <source>
        <dbReference type="SAM" id="Phobius"/>
    </source>
</evidence>
<feature type="transmembrane region" description="Helical" evidence="6">
    <location>
        <begin position="257"/>
        <end position="275"/>
    </location>
</feature>
<organism evidence="8 9">
    <name type="scientific">Cimex lectularius</name>
    <name type="common">Bed bug</name>
    <name type="synonym">Acanthia lectularia</name>
    <dbReference type="NCBI Taxonomy" id="79782"/>
    <lineage>
        <taxon>Eukaryota</taxon>
        <taxon>Metazoa</taxon>
        <taxon>Ecdysozoa</taxon>
        <taxon>Arthropoda</taxon>
        <taxon>Hexapoda</taxon>
        <taxon>Insecta</taxon>
        <taxon>Pterygota</taxon>
        <taxon>Neoptera</taxon>
        <taxon>Paraneoptera</taxon>
        <taxon>Hemiptera</taxon>
        <taxon>Heteroptera</taxon>
        <taxon>Panheteroptera</taxon>
        <taxon>Cimicomorpha</taxon>
        <taxon>Cimicidae</taxon>
        <taxon>Cimex</taxon>
    </lineage>
</organism>
<evidence type="ECO:0000256" key="4">
    <source>
        <dbReference type="ARBA" id="ARBA00022989"/>
    </source>
</evidence>
<dbReference type="Proteomes" id="UP000494040">
    <property type="component" value="Unassembled WGS sequence"/>
</dbReference>
<dbReference type="EnsemblMetazoa" id="XM_014384377.1">
    <property type="protein sequence ID" value="XP_014239863.1"/>
    <property type="gene ID" value="LOC106661152"/>
</dbReference>
<protein>
    <recommendedName>
        <fullName evidence="7">Ammonium transporter AmtB-like domain-containing protein</fullName>
    </recommendedName>
</protein>
<name>A0A8I6R7E7_CIMLE</name>
<keyword evidence="5 6" id="KW-0472">Membrane</keyword>
<dbReference type="EnsemblMetazoa" id="XM_014384378.1">
    <property type="protein sequence ID" value="XP_014239864.1"/>
    <property type="gene ID" value="LOC106661152"/>
</dbReference>
<dbReference type="Pfam" id="PF00909">
    <property type="entry name" value="Ammonium_transp"/>
    <property type="match status" value="1"/>
</dbReference>
<dbReference type="PANTHER" id="PTHR11730">
    <property type="entry name" value="AMMONIUM TRANSPORTER"/>
    <property type="match status" value="1"/>
</dbReference>
<dbReference type="GO" id="GO:0097272">
    <property type="term" value="P:ammonium homeostasis"/>
    <property type="evidence" value="ECO:0007669"/>
    <property type="project" value="TreeGrafter"/>
</dbReference>
<dbReference type="InterPro" id="IPR024041">
    <property type="entry name" value="NH4_transpt_AmtB-like_dom"/>
</dbReference>
<dbReference type="CTD" id="791729"/>
<feature type="transmembrane region" description="Helical" evidence="6">
    <location>
        <begin position="220"/>
        <end position="237"/>
    </location>
</feature>
<keyword evidence="3 6" id="KW-0812">Transmembrane</keyword>
<feature type="transmembrane region" description="Helical" evidence="6">
    <location>
        <begin position="75"/>
        <end position="95"/>
    </location>
</feature>
<feature type="transmembrane region" description="Helical" evidence="6">
    <location>
        <begin position="48"/>
        <end position="68"/>
    </location>
</feature>
<dbReference type="InterPro" id="IPR029020">
    <property type="entry name" value="Ammonium/urea_transptr"/>
</dbReference>
<dbReference type="Gene3D" id="1.10.3430.10">
    <property type="entry name" value="Ammonium transporter AmtB like domains"/>
    <property type="match status" value="1"/>
</dbReference>
<feature type="transmembrane region" description="Helical" evidence="6">
    <location>
        <begin position="190"/>
        <end position="208"/>
    </location>
</feature>
<dbReference type="GeneID" id="106661152"/>
<feature type="transmembrane region" description="Helical" evidence="6">
    <location>
        <begin position="312"/>
        <end position="329"/>
    </location>
</feature>
<dbReference type="InterPro" id="IPR002229">
    <property type="entry name" value="RhesusRHD"/>
</dbReference>
<dbReference type="AlphaFoldDB" id="A0A8I6R7E7"/>
<evidence type="ECO:0000256" key="1">
    <source>
        <dbReference type="ARBA" id="ARBA00004141"/>
    </source>
</evidence>
<dbReference type="OrthoDB" id="534912at2759"/>